<feature type="compositionally biased region" description="Low complexity" evidence="19">
    <location>
        <begin position="117"/>
        <end position="129"/>
    </location>
</feature>
<dbReference type="PANTHER" id="PTHR15282:SF8">
    <property type="entry name" value="POTASSIUM VOLTAGE-GATED CHANNEL SUBFAMILY E MEMBER 2"/>
    <property type="match status" value="1"/>
</dbReference>
<evidence type="ECO:0000256" key="15">
    <source>
        <dbReference type="ARBA" id="ARBA00039513"/>
    </source>
</evidence>
<feature type="transmembrane region" description="Helical" evidence="20">
    <location>
        <begin position="51"/>
        <end position="74"/>
    </location>
</feature>
<evidence type="ECO:0000256" key="9">
    <source>
        <dbReference type="ARBA" id="ARBA00022958"/>
    </source>
</evidence>
<organism evidence="21 22">
    <name type="scientific">Pogona vitticeps</name>
    <name type="common">central bearded dragon</name>
    <dbReference type="NCBI Taxonomy" id="103695"/>
    <lineage>
        <taxon>Eukaryota</taxon>
        <taxon>Metazoa</taxon>
        <taxon>Chordata</taxon>
        <taxon>Craniata</taxon>
        <taxon>Vertebrata</taxon>
        <taxon>Euteleostomi</taxon>
        <taxon>Lepidosauria</taxon>
        <taxon>Squamata</taxon>
        <taxon>Bifurcata</taxon>
        <taxon>Unidentata</taxon>
        <taxon>Episquamata</taxon>
        <taxon>Toxicofera</taxon>
        <taxon>Iguania</taxon>
        <taxon>Acrodonta</taxon>
        <taxon>Agamidae</taxon>
        <taxon>Amphibolurinae</taxon>
        <taxon>Pogona</taxon>
    </lineage>
</organism>
<evidence type="ECO:0000256" key="16">
    <source>
        <dbReference type="ARBA" id="ARBA00041657"/>
    </source>
</evidence>
<evidence type="ECO:0000256" key="17">
    <source>
        <dbReference type="ARBA" id="ARBA00042904"/>
    </source>
</evidence>
<evidence type="ECO:0000256" key="10">
    <source>
        <dbReference type="ARBA" id="ARBA00022989"/>
    </source>
</evidence>
<keyword evidence="7" id="KW-0631">Potassium channel</keyword>
<evidence type="ECO:0000256" key="14">
    <source>
        <dbReference type="ARBA" id="ARBA00037861"/>
    </source>
</evidence>
<keyword evidence="21" id="KW-1185">Reference proteome</keyword>
<dbReference type="PRINTS" id="PR01605">
    <property type="entry name" value="KCNE2CHANNEL"/>
</dbReference>
<keyword evidence="12 20" id="KW-0472">Membrane</keyword>
<dbReference type="Pfam" id="PF02060">
    <property type="entry name" value="ISK_Channel"/>
    <property type="match status" value="1"/>
</dbReference>
<keyword evidence="3" id="KW-0813">Transport</keyword>
<reference evidence="22" key="1">
    <citation type="submission" date="2025-08" db="UniProtKB">
        <authorList>
            <consortium name="RefSeq"/>
        </authorList>
    </citation>
    <scope>IDENTIFICATION</scope>
</reference>
<dbReference type="Proteomes" id="UP001652642">
    <property type="component" value="Chromosome 3"/>
</dbReference>
<dbReference type="PANTHER" id="PTHR15282">
    <property type="entry name" value="POTASSIUM VOLTAGE-GATED CHANNEL SUBFAMILY E MEMBER 1, 3"/>
    <property type="match status" value="1"/>
</dbReference>
<keyword evidence="5" id="KW-0633">Potassium transport</keyword>
<dbReference type="InterPro" id="IPR000369">
    <property type="entry name" value="K_chnl_KCNE"/>
</dbReference>
<evidence type="ECO:0000256" key="2">
    <source>
        <dbReference type="ARBA" id="ARBA00005688"/>
    </source>
</evidence>
<evidence type="ECO:0000256" key="7">
    <source>
        <dbReference type="ARBA" id="ARBA00022826"/>
    </source>
</evidence>
<accession>A0ABM5FV88</accession>
<dbReference type="RefSeq" id="XP_072849320.1">
    <property type="nucleotide sequence ID" value="XM_072993219.1"/>
</dbReference>
<comment type="subcellular location">
    <subcellularLocation>
        <location evidence="14">Apical cell membrane</location>
        <topology evidence="14">Single-pass membrane protein</topology>
    </subcellularLocation>
    <subcellularLocation>
        <location evidence="1">Cell membrane</location>
        <topology evidence="1">Single-pass type I membrane protein</topology>
    </subcellularLocation>
</comment>
<keyword evidence="4" id="KW-1003">Cell membrane</keyword>
<keyword evidence="6 20" id="KW-0812">Transmembrane</keyword>
<evidence type="ECO:0000256" key="18">
    <source>
        <dbReference type="ARBA" id="ARBA00042937"/>
    </source>
</evidence>
<sequence length="136" mass="15308">MASVTLQNFTQALEEAFKNTFINYMNSWRTNTTIEDEKLQDSLDAENLNYVILYLMVMIGIFSFIIVAILVSTVKSKRREHSKDPYHQYIVDDWGEKIKSQVLLQDDLKATIHENAGAKSKGSPSLSSSVGETATA</sequence>
<name>A0ABM5FV88_9SAUR</name>
<dbReference type="GeneID" id="110080398"/>
<keyword evidence="13" id="KW-0407">Ion channel</keyword>
<evidence type="ECO:0000256" key="20">
    <source>
        <dbReference type="SAM" id="Phobius"/>
    </source>
</evidence>
<proteinExistence type="inferred from homology"/>
<evidence type="ECO:0000256" key="11">
    <source>
        <dbReference type="ARBA" id="ARBA00023065"/>
    </source>
</evidence>
<evidence type="ECO:0000256" key="3">
    <source>
        <dbReference type="ARBA" id="ARBA00022448"/>
    </source>
</evidence>
<evidence type="ECO:0000256" key="12">
    <source>
        <dbReference type="ARBA" id="ARBA00023136"/>
    </source>
</evidence>
<feature type="region of interest" description="Disordered" evidence="19">
    <location>
        <begin position="115"/>
        <end position="136"/>
    </location>
</feature>
<protein>
    <recommendedName>
        <fullName evidence="15">Potassium voltage-gated channel subfamily E member 2</fullName>
    </recommendedName>
    <alternativeName>
        <fullName evidence="16">MinK-related peptide 1</fullName>
    </alternativeName>
    <alternativeName>
        <fullName evidence="17">Minimum potassium ion channel-related peptide 1</fullName>
    </alternativeName>
    <alternativeName>
        <fullName evidence="18">Potassium channel subunit beta MiRP1</fullName>
    </alternativeName>
</protein>
<keyword evidence="11" id="KW-0406">Ion transport</keyword>
<keyword evidence="10 20" id="KW-1133">Transmembrane helix</keyword>
<dbReference type="InterPro" id="IPR005425">
    <property type="entry name" value="K_chnl_volt-dep_bsu_KCNE2"/>
</dbReference>
<comment type="similarity">
    <text evidence="2">Belongs to the potassium channel KCNE family.</text>
</comment>
<evidence type="ECO:0000313" key="21">
    <source>
        <dbReference type="Proteomes" id="UP001652642"/>
    </source>
</evidence>
<gene>
    <name evidence="22" type="primary">KCNE2</name>
</gene>
<evidence type="ECO:0000256" key="1">
    <source>
        <dbReference type="ARBA" id="ARBA00004251"/>
    </source>
</evidence>
<evidence type="ECO:0000313" key="22">
    <source>
        <dbReference type="RefSeq" id="XP_072849320.1"/>
    </source>
</evidence>
<evidence type="ECO:0000256" key="4">
    <source>
        <dbReference type="ARBA" id="ARBA00022475"/>
    </source>
</evidence>
<evidence type="ECO:0000256" key="19">
    <source>
        <dbReference type="SAM" id="MobiDB-lite"/>
    </source>
</evidence>
<keyword evidence="9" id="KW-0630">Potassium</keyword>
<evidence type="ECO:0000256" key="8">
    <source>
        <dbReference type="ARBA" id="ARBA00022882"/>
    </source>
</evidence>
<evidence type="ECO:0000256" key="6">
    <source>
        <dbReference type="ARBA" id="ARBA00022692"/>
    </source>
</evidence>
<evidence type="ECO:0000256" key="5">
    <source>
        <dbReference type="ARBA" id="ARBA00022538"/>
    </source>
</evidence>
<evidence type="ECO:0000256" key="13">
    <source>
        <dbReference type="ARBA" id="ARBA00023303"/>
    </source>
</evidence>
<keyword evidence="8" id="KW-0851">Voltage-gated channel</keyword>